<protein>
    <recommendedName>
        <fullName evidence="4">Small auxin up regulated protein</fullName>
    </recommendedName>
</protein>
<dbReference type="AlphaFoldDB" id="A0AAD2E7E4"/>
<evidence type="ECO:0008006" key="4">
    <source>
        <dbReference type="Google" id="ProtNLM"/>
    </source>
</evidence>
<dbReference type="Pfam" id="PF02519">
    <property type="entry name" value="Auxin_inducible"/>
    <property type="match status" value="1"/>
</dbReference>
<organism evidence="2 3">
    <name type="scientific">Fraxinus pennsylvanica</name>
    <dbReference type="NCBI Taxonomy" id="56036"/>
    <lineage>
        <taxon>Eukaryota</taxon>
        <taxon>Viridiplantae</taxon>
        <taxon>Streptophyta</taxon>
        <taxon>Embryophyta</taxon>
        <taxon>Tracheophyta</taxon>
        <taxon>Spermatophyta</taxon>
        <taxon>Magnoliopsida</taxon>
        <taxon>eudicotyledons</taxon>
        <taxon>Gunneridae</taxon>
        <taxon>Pentapetalae</taxon>
        <taxon>asterids</taxon>
        <taxon>lamiids</taxon>
        <taxon>Lamiales</taxon>
        <taxon>Oleaceae</taxon>
        <taxon>Oleeae</taxon>
        <taxon>Fraxinus</taxon>
    </lineage>
</organism>
<comment type="similarity">
    <text evidence="1">Belongs to the ARG7 family.</text>
</comment>
<proteinExistence type="inferred from homology"/>
<accession>A0AAD2E7E4</accession>
<evidence type="ECO:0000313" key="3">
    <source>
        <dbReference type="Proteomes" id="UP000834106"/>
    </source>
</evidence>
<evidence type="ECO:0000256" key="1">
    <source>
        <dbReference type="ARBA" id="ARBA00006974"/>
    </source>
</evidence>
<keyword evidence="3" id="KW-1185">Reference proteome</keyword>
<dbReference type="GO" id="GO:0009733">
    <property type="term" value="P:response to auxin"/>
    <property type="evidence" value="ECO:0007669"/>
    <property type="project" value="InterPro"/>
</dbReference>
<dbReference type="PANTHER" id="PTHR31374:SF148">
    <property type="entry name" value="AUXIN-RESPONSIVE PROTEIN SAUR36-LIKE"/>
    <property type="match status" value="1"/>
</dbReference>
<evidence type="ECO:0000313" key="2">
    <source>
        <dbReference type="EMBL" id="CAI9778978.1"/>
    </source>
</evidence>
<dbReference type="InterPro" id="IPR003676">
    <property type="entry name" value="SAUR_fam"/>
</dbReference>
<dbReference type="Proteomes" id="UP000834106">
    <property type="component" value="Chromosome 16"/>
</dbReference>
<reference evidence="2" key="1">
    <citation type="submission" date="2023-05" db="EMBL/GenBank/DDBJ databases">
        <authorList>
            <person name="Huff M."/>
        </authorList>
    </citation>
    <scope>NUCLEOTIDE SEQUENCE</scope>
</reference>
<dbReference type="EMBL" id="OU503051">
    <property type="protein sequence ID" value="CAI9778978.1"/>
    <property type="molecule type" value="Genomic_DNA"/>
</dbReference>
<gene>
    <name evidence="2" type="ORF">FPE_LOCUS26408</name>
</gene>
<name>A0AAD2E7E4_9LAMI</name>
<dbReference type="PANTHER" id="PTHR31374">
    <property type="entry name" value="AUXIN-INDUCED PROTEIN-LIKE-RELATED"/>
    <property type="match status" value="1"/>
</dbReference>
<sequence length="126" mass="14407">MGINFDAVGVSCTRLHILSGSFMCNQTLRMKRSLLILNLEKRTLRKLLTFIDDVFDEDEIPLPYNLPDDMKEGAFAIHTMDDGESRRFVIELSYLAHPGFLKLLQQAEEEFGFQTKGCSCCPLSLW</sequence>